<evidence type="ECO:0000256" key="1">
    <source>
        <dbReference type="ARBA" id="ARBA00010515"/>
    </source>
</evidence>
<protein>
    <submittedName>
        <fullName evidence="4">Hydrolase</fullName>
    </submittedName>
</protein>
<evidence type="ECO:0000313" key="5">
    <source>
        <dbReference type="Proteomes" id="UP000031829"/>
    </source>
</evidence>
<dbReference type="ESTHER" id="bacmb-a0a0b6akc5">
    <property type="family name" value="Hormone-sensitive_lipase_like"/>
</dbReference>
<keyword evidence="2 4" id="KW-0378">Hydrolase</keyword>
<dbReference type="SUPFAM" id="SSF53474">
    <property type="entry name" value="alpha/beta-Hydrolases"/>
    <property type="match status" value="1"/>
</dbReference>
<dbReference type="PANTHER" id="PTHR48081:SF8">
    <property type="entry name" value="ALPHA_BETA HYDROLASE FOLD-3 DOMAIN-CONTAINING PROTEIN-RELATED"/>
    <property type="match status" value="1"/>
</dbReference>
<dbReference type="HOGENOM" id="CLU_012494_6_4_9"/>
<dbReference type="KEGG" id="bmeg:BG04_4671"/>
<dbReference type="InterPro" id="IPR050300">
    <property type="entry name" value="GDXG_lipolytic_enzyme"/>
</dbReference>
<reference evidence="4 5" key="1">
    <citation type="journal article" date="2015" name="Genome Announc.">
        <title>Complete genome sequences for 35 biothreat assay-relevant bacillus species.</title>
        <authorList>
            <person name="Johnson S.L."/>
            <person name="Daligault H.E."/>
            <person name="Davenport K.W."/>
            <person name="Jaissle J."/>
            <person name="Frey K.G."/>
            <person name="Ladner J.T."/>
            <person name="Broomall S.M."/>
            <person name="Bishop-Lilly K.A."/>
            <person name="Bruce D.C."/>
            <person name="Gibbons H.S."/>
            <person name="Coyne S.R."/>
            <person name="Lo C.C."/>
            <person name="Meincke L."/>
            <person name="Munk A.C."/>
            <person name="Koroleva G.I."/>
            <person name="Rosenzweig C.N."/>
            <person name="Palacios G.F."/>
            <person name="Redden C.L."/>
            <person name="Minogue T.D."/>
            <person name="Chain P.S."/>
        </authorList>
    </citation>
    <scope>NUCLEOTIDE SEQUENCE [LARGE SCALE GENOMIC DNA]</scope>
    <source>
        <strain evidence="5">ATCC 14581 / DSM 32 / JCM 2506 / NBRC 15308 / NCIMB 9376 / NCTC 10342 / NRRL B-14308 / VKM B-512</strain>
    </source>
</reference>
<feature type="domain" description="Alpha/beta hydrolase fold-3" evidence="3">
    <location>
        <begin position="76"/>
        <end position="283"/>
    </location>
</feature>
<dbReference type="InterPro" id="IPR013094">
    <property type="entry name" value="AB_hydrolase_3"/>
</dbReference>
<dbReference type="AlphaFoldDB" id="A0A0B6AKC5"/>
<gene>
    <name evidence="4" type="ORF">BG04_4671</name>
</gene>
<sequence length="310" mass="34708">MPLDPHIQIFLNQYNEMPRPALEDVTPPQLREMEKMSLTPSKEVVKKVYNEEIELNERMLTIRVYEPEGTGPFPALVYYHGGGWVLGSLDTHDSICRSYANEANCIVVSVDYRLAPEDKFPAAVNDAYDALDWISAHASQLNINSNKIAVGGDSAGGNLAAVVSILAKERQGPSIVHQLLIYPSVGFKNQHPASMKENGEGYFLSKDLMDWFRLHYLNNKEEEQHPYNAPVLLEDLSSLPSATIITAQYDPLRDSGKDYADALKNHGVPVTYENYETMIHGFLGFHEFVPLAQQAINKSAAQLRQVFDSI</sequence>
<evidence type="ECO:0000313" key="4">
    <source>
        <dbReference type="EMBL" id="AJI25345.1"/>
    </source>
</evidence>
<dbReference type="InterPro" id="IPR029058">
    <property type="entry name" value="AB_hydrolase_fold"/>
</dbReference>
<proteinExistence type="inferred from homology"/>
<dbReference type="GeneID" id="93642665"/>
<dbReference type="GO" id="GO:0016787">
    <property type="term" value="F:hydrolase activity"/>
    <property type="evidence" value="ECO:0007669"/>
    <property type="project" value="UniProtKB-KW"/>
</dbReference>
<dbReference type="PANTHER" id="PTHR48081">
    <property type="entry name" value="AB HYDROLASE SUPERFAMILY PROTEIN C4A8.06C"/>
    <property type="match status" value="1"/>
</dbReference>
<evidence type="ECO:0000256" key="2">
    <source>
        <dbReference type="ARBA" id="ARBA00022801"/>
    </source>
</evidence>
<comment type="similarity">
    <text evidence="1">Belongs to the 'GDXG' lipolytic enzyme family.</text>
</comment>
<dbReference type="Gene3D" id="3.40.50.1820">
    <property type="entry name" value="alpha/beta hydrolase"/>
    <property type="match status" value="1"/>
</dbReference>
<evidence type="ECO:0000259" key="3">
    <source>
        <dbReference type="Pfam" id="PF07859"/>
    </source>
</evidence>
<dbReference type="FunFam" id="3.40.50.1820:FF:000089">
    <property type="entry name" value="Alpha/beta hydrolase"/>
    <property type="match status" value="1"/>
</dbReference>
<dbReference type="SMR" id="A0A0B6AKC5"/>
<dbReference type="RefSeq" id="WP_034652173.1">
    <property type="nucleotide sequence ID" value="NZ_BCVB01000004.1"/>
</dbReference>
<dbReference type="Proteomes" id="UP000031829">
    <property type="component" value="Chromosome"/>
</dbReference>
<dbReference type="Pfam" id="PF07859">
    <property type="entry name" value="Abhydrolase_3"/>
    <property type="match status" value="1"/>
</dbReference>
<organism evidence="4 5">
    <name type="scientific">Priestia megaterium (strain ATCC 14581 / DSM 32 / CCUG 1817 / JCM 2506 / NBRC 15308 / NCIMB 9376 / NCTC 10342 / NRRL B-14308 / VKM B-512 / Ford 19)</name>
    <name type="common">Bacillus megaterium</name>
    <dbReference type="NCBI Taxonomy" id="1348623"/>
    <lineage>
        <taxon>Bacteria</taxon>
        <taxon>Bacillati</taxon>
        <taxon>Bacillota</taxon>
        <taxon>Bacilli</taxon>
        <taxon>Bacillales</taxon>
        <taxon>Bacillaceae</taxon>
        <taxon>Priestia</taxon>
    </lineage>
</organism>
<name>A0A0B6AKC5_PRIM2</name>
<dbReference type="EMBL" id="CP009920">
    <property type="protein sequence ID" value="AJI25345.1"/>
    <property type="molecule type" value="Genomic_DNA"/>
</dbReference>
<accession>A0A0B6AKC5</accession>